<keyword evidence="3" id="KW-1185">Reference proteome</keyword>
<feature type="compositionally biased region" description="Polar residues" evidence="1">
    <location>
        <begin position="228"/>
        <end position="240"/>
    </location>
</feature>
<dbReference type="Proteomes" id="UP001271007">
    <property type="component" value="Unassembled WGS sequence"/>
</dbReference>
<feature type="compositionally biased region" description="Acidic residues" evidence="1">
    <location>
        <begin position="517"/>
        <end position="527"/>
    </location>
</feature>
<dbReference type="EMBL" id="JAWDJX010000031">
    <property type="protein sequence ID" value="KAK3050643.1"/>
    <property type="molecule type" value="Genomic_DNA"/>
</dbReference>
<accession>A0AAJ0DBA2</accession>
<comment type="caution">
    <text evidence="2">The sequence shown here is derived from an EMBL/GenBank/DDBJ whole genome shotgun (WGS) entry which is preliminary data.</text>
</comment>
<feature type="compositionally biased region" description="Basic residues" evidence="1">
    <location>
        <begin position="502"/>
        <end position="513"/>
    </location>
</feature>
<feature type="compositionally biased region" description="Basic residues" evidence="1">
    <location>
        <begin position="543"/>
        <end position="570"/>
    </location>
</feature>
<evidence type="ECO:0000313" key="3">
    <source>
        <dbReference type="Proteomes" id="UP001271007"/>
    </source>
</evidence>
<feature type="compositionally biased region" description="Low complexity" evidence="1">
    <location>
        <begin position="382"/>
        <end position="396"/>
    </location>
</feature>
<feature type="compositionally biased region" description="Low complexity" evidence="1">
    <location>
        <begin position="443"/>
        <end position="458"/>
    </location>
</feature>
<feature type="compositionally biased region" description="Polar residues" evidence="1">
    <location>
        <begin position="357"/>
        <end position="372"/>
    </location>
</feature>
<feature type="compositionally biased region" description="Polar residues" evidence="1">
    <location>
        <begin position="459"/>
        <end position="473"/>
    </location>
</feature>
<dbReference type="AlphaFoldDB" id="A0AAJ0DBA2"/>
<feature type="compositionally biased region" description="Acidic residues" evidence="1">
    <location>
        <begin position="250"/>
        <end position="272"/>
    </location>
</feature>
<evidence type="ECO:0000256" key="1">
    <source>
        <dbReference type="SAM" id="MobiDB-lite"/>
    </source>
</evidence>
<feature type="compositionally biased region" description="Basic and acidic residues" evidence="1">
    <location>
        <begin position="125"/>
        <end position="135"/>
    </location>
</feature>
<name>A0AAJ0DBA2_9PEZI</name>
<feature type="region of interest" description="Disordered" evidence="1">
    <location>
        <begin position="1"/>
        <end position="632"/>
    </location>
</feature>
<feature type="compositionally biased region" description="Basic residues" evidence="1">
    <location>
        <begin position="110"/>
        <end position="119"/>
    </location>
</feature>
<reference evidence="2" key="1">
    <citation type="submission" date="2023-04" db="EMBL/GenBank/DDBJ databases">
        <title>Black Yeasts Isolated from many extreme environments.</title>
        <authorList>
            <person name="Coleine C."/>
            <person name="Stajich J.E."/>
            <person name="Selbmann L."/>
        </authorList>
    </citation>
    <scope>NUCLEOTIDE SEQUENCE</scope>
    <source>
        <strain evidence="2">CCFEE 5312</strain>
    </source>
</reference>
<evidence type="ECO:0000313" key="2">
    <source>
        <dbReference type="EMBL" id="KAK3050643.1"/>
    </source>
</evidence>
<protein>
    <submittedName>
        <fullName evidence="2">Uncharacterized protein</fullName>
    </submittedName>
</protein>
<sequence length="675" mass="73872">MARLRSAPTSQQPATTTTQTKRPALKEKTNTTRTKVPVYEDDGNTEGLVKDARPRRGRPKATQQNEDELIMAGGLGQASSDDKILEQSAPPPTTDELVKSDGPPPPTAKANRRPARVARKAAQSESDRNVMEGIKKRMQPTASAQTATTHKKRSSGERPETSSDSLPTEPPPPRKSANSLVERSEFSISPSPPPPVQPGSALRSNGTPAVESSILALKNFKRRPRQPSMLQMVQQRTASARPSAAHFDAADDEDVYDLDDDVDDVEDFEPDAEGTPLHMSKKTQPGKAKSKRSSNLQRASTPIVKPVASASVTKKRKSDAVDTSSTSVLDALKAKRRRTSTAQEEDYPIVSFRRSPSVHQTSPAQAASSTPRVSADVQVVHSSISSTPPTEPSSSPMQRRPSLDENDDLVVPSTEQEREDLQYVPLNDLEEQEPEVDANGTMAEPASSSPAPLEPSAATQRTDIMTEPLTQVTPPRPQREKPTKKKKAVPVTTAALQDLLPKRRQPLKPRHRKSEYDIDSASEDDNPLDTSHLEYEEDELGGKLRRQTKSKPAPKGKKGKATAARTKPRQSKGTAQPARKSSMAPPSRKSTAAKKTTKTYGRAAPTSDKENEDGYQSLEENDDSVLPDTSISMIEAARSKELEAAKRKFAKVDEWDMEFESMSFEEHRSSSQGWR</sequence>
<organism evidence="2 3">
    <name type="scientific">Extremus antarcticus</name>
    <dbReference type="NCBI Taxonomy" id="702011"/>
    <lineage>
        <taxon>Eukaryota</taxon>
        <taxon>Fungi</taxon>
        <taxon>Dikarya</taxon>
        <taxon>Ascomycota</taxon>
        <taxon>Pezizomycotina</taxon>
        <taxon>Dothideomycetes</taxon>
        <taxon>Dothideomycetidae</taxon>
        <taxon>Mycosphaerellales</taxon>
        <taxon>Extremaceae</taxon>
        <taxon>Extremus</taxon>
    </lineage>
</organism>
<gene>
    <name evidence="2" type="ORF">LTR09_008283</name>
</gene>
<proteinExistence type="predicted"/>
<feature type="compositionally biased region" description="Low complexity" evidence="1">
    <location>
        <begin position="1"/>
        <end position="20"/>
    </location>
</feature>